<keyword evidence="2" id="KW-0812">Transmembrane</keyword>
<keyword evidence="2" id="KW-1133">Transmembrane helix</keyword>
<evidence type="ECO:0000256" key="2">
    <source>
        <dbReference type="SAM" id="Phobius"/>
    </source>
</evidence>
<proteinExistence type="predicted"/>
<feature type="transmembrane region" description="Helical" evidence="2">
    <location>
        <begin position="6"/>
        <end position="24"/>
    </location>
</feature>
<evidence type="ECO:0000313" key="4">
    <source>
        <dbReference type="Proteomes" id="UP000437748"/>
    </source>
</evidence>
<dbReference type="RefSeq" id="WP_153420964.1">
    <property type="nucleotide sequence ID" value="NZ_WFLM01000004.1"/>
</dbReference>
<feature type="coiled-coil region" evidence="1">
    <location>
        <begin position="24"/>
        <end position="58"/>
    </location>
</feature>
<keyword evidence="1" id="KW-0175">Coiled coil</keyword>
<keyword evidence="4" id="KW-1185">Reference proteome</keyword>
<accession>A0A6N6VT64</accession>
<dbReference type="EMBL" id="WFLM01000004">
    <property type="protein sequence ID" value="KAB8037886.1"/>
    <property type="molecule type" value="Genomic_DNA"/>
</dbReference>
<keyword evidence="2" id="KW-0472">Membrane</keyword>
<dbReference type="AlphaFoldDB" id="A0A6N6VT64"/>
<evidence type="ECO:0000313" key="3">
    <source>
        <dbReference type="EMBL" id="KAB8037886.1"/>
    </source>
</evidence>
<evidence type="ECO:0000256" key="1">
    <source>
        <dbReference type="SAM" id="Coils"/>
    </source>
</evidence>
<organism evidence="3 4">
    <name type="scientific">Silvanigrella paludirubra</name>
    <dbReference type="NCBI Taxonomy" id="2499159"/>
    <lineage>
        <taxon>Bacteria</taxon>
        <taxon>Pseudomonadati</taxon>
        <taxon>Bdellovibrionota</taxon>
        <taxon>Oligoflexia</taxon>
        <taxon>Silvanigrellales</taxon>
        <taxon>Silvanigrellaceae</taxon>
        <taxon>Silvanigrella</taxon>
    </lineage>
</organism>
<reference evidence="3 4" key="1">
    <citation type="submission" date="2019-10" db="EMBL/GenBank/DDBJ databases">
        <title>New species of Slilvanegrellaceae.</title>
        <authorList>
            <person name="Pitt A."/>
            <person name="Hahn M.W."/>
        </authorList>
    </citation>
    <scope>NUCLEOTIDE SEQUENCE [LARGE SCALE GENOMIC DNA]</scope>
    <source>
        <strain evidence="3 4">SP-Ram-0.45-NSY-1</strain>
    </source>
</reference>
<name>A0A6N6VT64_9BACT</name>
<sequence>MSNIFMFINLAIILIIIASIIILLRSYQKKKLNIMTNLKEIKRNNQTEYKELNSINKTTKSFLIGKDCFNFKKDNNILDNNKTTIPEKQKFFLSNLISQSTDLMSQILLLEKGQYSLNFSKEVTEMISSGKLKLMDAIGGGKRAIVVDSNGKIVEHAKLANIDNTALTLACSGWKLLSIVTAQKYLADIDNKLSGIKEDIKILDRWAKSEEKGKIIGQYEYLNLILKEIHSISYFDYNFKNYENIIENIIICILQNLEINLIRLNNLNQDILGINEGLSINDFIEHIRKYIEEVHRIYIILFLNFRNLLCALVLKKLLSENYNENNIKEYVFKNYEQIEKIIQTIQKTIDLKIAKMKPSITERMFTKWENTLKHCQYSIDSFNIRNSFNLKELNDLINNIEIQTEKISDLNLPIHIYEKGKFSIEHAICNR</sequence>
<protein>
    <submittedName>
        <fullName evidence="3">Uncharacterized protein</fullName>
    </submittedName>
</protein>
<dbReference type="OrthoDB" id="9128717at2"/>
<gene>
    <name evidence="3" type="ORF">GCL60_11980</name>
</gene>
<dbReference type="Proteomes" id="UP000437748">
    <property type="component" value="Unassembled WGS sequence"/>
</dbReference>
<comment type="caution">
    <text evidence="3">The sequence shown here is derived from an EMBL/GenBank/DDBJ whole genome shotgun (WGS) entry which is preliminary data.</text>
</comment>